<comment type="caution">
    <text evidence="2">The sequence shown here is derived from an EMBL/GenBank/DDBJ whole genome shotgun (WGS) entry which is preliminary data.</text>
</comment>
<protein>
    <submittedName>
        <fullName evidence="2">Uncharacterized protein</fullName>
    </submittedName>
</protein>
<evidence type="ECO:0000256" key="1">
    <source>
        <dbReference type="SAM" id="MobiDB-lite"/>
    </source>
</evidence>
<feature type="region of interest" description="Disordered" evidence="1">
    <location>
        <begin position="33"/>
        <end position="52"/>
    </location>
</feature>
<gene>
    <name evidence="2" type="ORF">CDL12_29099</name>
</gene>
<dbReference type="OrthoDB" id="1718834at2759"/>
<organism evidence="2 3">
    <name type="scientific">Handroanthus impetiginosus</name>
    <dbReference type="NCBI Taxonomy" id="429701"/>
    <lineage>
        <taxon>Eukaryota</taxon>
        <taxon>Viridiplantae</taxon>
        <taxon>Streptophyta</taxon>
        <taxon>Embryophyta</taxon>
        <taxon>Tracheophyta</taxon>
        <taxon>Spermatophyta</taxon>
        <taxon>Magnoliopsida</taxon>
        <taxon>eudicotyledons</taxon>
        <taxon>Gunneridae</taxon>
        <taxon>Pentapetalae</taxon>
        <taxon>asterids</taxon>
        <taxon>lamiids</taxon>
        <taxon>Lamiales</taxon>
        <taxon>Bignoniaceae</taxon>
        <taxon>Crescentiina</taxon>
        <taxon>Tabebuia alliance</taxon>
        <taxon>Handroanthus</taxon>
    </lineage>
</organism>
<dbReference type="AlphaFoldDB" id="A0A2G9FZE6"/>
<evidence type="ECO:0000313" key="2">
    <source>
        <dbReference type="EMBL" id="PIM98422.1"/>
    </source>
</evidence>
<reference evidence="3" key="1">
    <citation type="journal article" date="2018" name="Gigascience">
        <title>Genome assembly of the Pink Ipe (Handroanthus impetiginosus, Bignoniaceae), a highly valued, ecologically keystone Neotropical timber forest tree.</title>
        <authorList>
            <person name="Silva-Junior O.B."/>
            <person name="Grattapaglia D."/>
            <person name="Novaes E."/>
            <person name="Collevatti R.G."/>
        </authorList>
    </citation>
    <scope>NUCLEOTIDE SEQUENCE [LARGE SCALE GENOMIC DNA]</scope>
    <source>
        <strain evidence="3">cv. UFG-1</strain>
    </source>
</reference>
<feature type="compositionally biased region" description="Basic and acidic residues" evidence="1">
    <location>
        <begin position="43"/>
        <end position="52"/>
    </location>
</feature>
<dbReference type="STRING" id="429701.A0A2G9FZE6"/>
<proteinExistence type="predicted"/>
<evidence type="ECO:0000313" key="3">
    <source>
        <dbReference type="Proteomes" id="UP000231279"/>
    </source>
</evidence>
<keyword evidence="3" id="KW-1185">Reference proteome</keyword>
<dbReference type="EMBL" id="NKXS01008411">
    <property type="protein sequence ID" value="PIM98422.1"/>
    <property type="molecule type" value="Genomic_DNA"/>
</dbReference>
<name>A0A2G9FZE6_9LAMI</name>
<dbReference type="Proteomes" id="UP000231279">
    <property type="component" value="Unassembled WGS sequence"/>
</dbReference>
<sequence length="304" mass="35797">MIGVFRKRKLDRIKRKYASLSIAKMQEYINKVKENKKRRNENKRKQQEVHDSYSDVPLVGKDSIPNDYNYQLLSIKWLTRAQMIPSQSKCLIIYDPICLEIYELKKVPNCIHCGAIRFEYKPQTFCCGNGKIKLASVQMPDEVYELYTSQLEEAVDFQKNIRGLNCIFFFTSFDVKLLYFVKIENEVENGMNKLNSSSSLKGIVGKLIKIMEINPYTKIFGRIKDYSSMNNVQLHISKNVKLDQRIYNSPRANQVATIWMEGYNPDMAMERDITVHSYSGHKYRIKHYYGCYNPLQYLLFFSKR</sequence>
<dbReference type="PANTHER" id="PTHR45786:SF74">
    <property type="entry name" value="ATP-DEPENDENT DNA HELICASE"/>
    <property type="match status" value="1"/>
</dbReference>
<accession>A0A2G9FZE6</accession>
<dbReference type="PANTHER" id="PTHR45786">
    <property type="entry name" value="DNA BINDING PROTEIN-LIKE"/>
    <property type="match status" value="1"/>
</dbReference>